<evidence type="ECO:0000256" key="1">
    <source>
        <dbReference type="SAM" id="SignalP"/>
    </source>
</evidence>
<feature type="signal peptide" evidence="1">
    <location>
        <begin position="1"/>
        <end position="16"/>
    </location>
</feature>
<accession>A0A023G1R8</accession>
<dbReference type="AlphaFoldDB" id="A0A023G1R8"/>
<reference evidence="2" key="1">
    <citation type="submission" date="2014-03" db="EMBL/GenBank/DDBJ databases">
        <title>The sialotranscriptome of Amblyomma triste, Amblyomma parvum and Amblyomma cajennense ticks, uncovered by 454-based RNA-seq.</title>
        <authorList>
            <person name="Garcia G.R."/>
            <person name="Gardinassi L.G."/>
            <person name="Ribeiro J.M."/>
            <person name="Anatriello E."/>
            <person name="Ferreira B.R."/>
            <person name="Moreira H.N."/>
            <person name="Mafra C."/>
            <person name="Olegario M.M."/>
            <person name="Szabo P.J."/>
            <person name="Miranda-Santos I.K."/>
            <person name="Maruyama S.R."/>
        </authorList>
    </citation>
    <scope>NUCLEOTIDE SEQUENCE</scope>
    <source>
        <strain evidence="2">Mato Grasso do Sul</strain>
        <tissue evidence="2">Salivary glands</tissue>
    </source>
</reference>
<sequence length="100" mass="11577">MKIKVLLLAWPFWVCSSPRPLRLLPRLSQKHGLMLKTRSVVKPEARKLRPALEKAAWLLFVARSQLEIIYEVSRLSSDCMAHLEHLLDRTTCDPLVSIFL</sequence>
<organism evidence="2">
    <name type="scientific">Amblyomma triste</name>
    <name type="common">Neotropical tick</name>
    <dbReference type="NCBI Taxonomy" id="251400"/>
    <lineage>
        <taxon>Eukaryota</taxon>
        <taxon>Metazoa</taxon>
        <taxon>Ecdysozoa</taxon>
        <taxon>Arthropoda</taxon>
        <taxon>Chelicerata</taxon>
        <taxon>Arachnida</taxon>
        <taxon>Acari</taxon>
        <taxon>Parasitiformes</taxon>
        <taxon>Ixodida</taxon>
        <taxon>Ixodoidea</taxon>
        <taxon>Ixodidae</taxon>
        <taxon>Amblyomminae</taxon>
        <taxon>Amblyomma</taxon>
    </lineage>
</organism>
<protein>
    <submittedName>
        <fullName evidence="2">Putative secreted protein</fullName>
    </submittedName>
</protein>
<name>A0A023G1R8_AMBTT</name>
<proteinExistence type="evidence at transcript level"/>
<keyword evidence="1" id="KW-0732">Signal</keyword>
<dbReference type="EMBL" id="GBBM01007816">
    <property type="protein sequence ID" value="JAC27602.1"/>
    <property type="molecule type" value="mRNA"/>
</dbReference>
<feature type="chain" id="PRO_5001520438" evidence="1">
    <location>
        <begin position="17"/>
        <end position="100"/>
    </location>
</feature>
<evidence type="ECO:0000313" key="2">
    <source>
        <dbReference type="EMBL" id="JAC27602.1"/>
    </source>
</evidence>